<dbReference type="Gene3D" id="3.40.50.2000">
    <property type="entry name" value="Glycogen Phosphorylase B"/>
    <property type="match status" value="2"/>
</dbReference>
<dbReference type="InterPro" id="IPR028098">
    <property type="entry name" value="Glyco_trans_4-like_N"/>
</dbReference>
<dbReference type="Proteomes" id="UP000262073">
    <property type="component" value="Chromosome"/>
</dbReference>
<dbReference type="GO" id="GO:0016757">
    <property type="term" value="F:glycosyltransferase activity"/>
    <property type="evidence" value="ECO:0007669"/>
    <property type="project" value="InterPro"/>
</dbReference>
<accession>A0A346NP87</accession>
<reference evidence="3 4" key="1">
    <citation type="submission" date="2018-08" db="EMBL/GenBank/DDBJ databases">
        <title>Salinimonas sediminis sp. nov., a piezophilic bacterium isolated from a deep-sea sediment sample from the New Britain Trench.</title>
        <authorList>
            <person name="Cao J."/>
        </authorList>
    </citation>
    <scope>NUCLEOTIDE SEQUENCE [LARGE SCALE GENOMIC DNA]</scope>
    <source>
        <strain evidence="3 4">N102</strain>
    </source>
</reference>
<gene>
    <name evidence="3" type="ORF">D0Y50_13900</name>
</gene>
<dbReference type="EMBL" id="CP031769">
    <property type="protein sequence ID" value="AXR07344.1"/>
    <property type="molecule type" value="Genomic_DNA"/>
</dbReference>
<dbReference type="Pfam" id="PF13439">
    <property type="entry name" value="Glyco_transf_4"/>
    <property type="match status" value="1"/>
</dbReference>
<evidence type="ECO:0000313" key="4">
    <source>
        <dbReference type="Proteomes" id="UP000262073"/>
    </source>
</evidence>
<dbReference type="Pfam" id="PF00534">
    <property type="entry name" value="Glycos_transf_1"/>
    <property type="match status" value="1"/>
</dbReference>
<keyword evidence="4" id="KW-1185">Reference proteome</keyword>
<dbReference type="OrthoDB" id="6395634at2"/>
<feature type="domain" description="Glycosyl transferase family 1" evidence="1">
    <location>
        <begin position="200"/>
        <end position="363"/>
    </location>
</feature>
<evidence type="ECO:0000259" key="1">
    <source>
        <dbReference type="Pfam" id="PF00534"/>
    </source>
</evidence>
<dbReference type="InterPro" id="IPR001296">
    <property type="entry name" value="Glyco_trans_1"/>
</dbReference>
<dbReference type="CDD" id="cd03801">
    <property type="entry name" value="GT4_PimA-like"/>
    <property type="match status" value="1"/>
</dbReference>
<keyword evidence="3" id="KW-0808">Transferase</keyword>
<dbReference type="PANTHER" id="PTHR12526">
    <property type="entry name" value="GLYCOSYLTRANSFERASE"/>
    <property type="match status" value="1"/>
</dbReference>
<evidence type="ECO:0000313" key="3">
    <source>
        <dbReference type="EMBL" id="AXR07344.1"/>
    </source>
</evidence>
<dbReference type="KEGG" id="salm:D0Y50_13900"/>
<evidence type="ECO:0000259" key="2">
    <source>
        <dbReference type="Pfam" id="PF13439"/>
    </source>
</evidence>
<sequence>MLPRAKGKHSYMKMLVAVKKDEGALSPSETFLRLHITKVTGVVDGLIGNPGKRRFHYSGASLMPQNLAYKVVKNLTRMVAGENHYFSDSRVLARYLTKHNIDIVLAEYGSTAVEVMDACRLAKVKLVAHFHGWDAYADEMLAQYGQAYTRLFEQAAHIIAVSRHMQAQLESLGCPAHKITVNPCGADISDTLERTGQTTQVRDFIIVGRLTPKKAPLVSLEAFHRILRTTADARLHIIGDGPLMAPCEEYVKQHGLAQQVIFHGAQGHDYVIEKLQQSDCFLQHSVVAPNGDHEGTPVSVLEAMLLGLPTIATRHAGINDVITHQQTGFMVDEHDIDEMTAQMQFVIDNPAVAFAIGQAARKHVLANHTAGINIMNIEKMLSSLR</sequence>
<name>A0A346NP87_9ALTE</name>
<dbReference type="SUPFAM" id="SSF53756">
    <property type="entry name" value="UDP-Glycosyltransferase/glycogen phosphorylase"/>
    <property type="match status" value="1"/>
</dbReference>
<organism evidence="3 4">
    <name type="scientific">Salinimonas sediminis</name>
    <dbReference type="NCBI Taxonomy" id="2303538"/>
    <lineage>
        <taxon>Bacteria</taxon>
        <taxon>Pseudomonadati</taxon>
        <taxon>Pseudomonadota</taxon>
        <taxon>Gammaproteobacteria</taxon>
        <taxon>Alteromonadales</taxon>
        <taxon>Alteromonadaceae</taxon>
        <taxon>Alteromonas/Salinimonas group</taxon>
        <taxon>Salinimonas</taxon>
    </lineage>
</organism>
<proteinExistence type="predicted"/>
<feature type="domain" description="Glycosyltransferase subfamily 4-like N-terminal" evidence="2">
    <location>
        <begin position="69"/>
        <end position="189"/>
    </location>
</feature>
<protein>
    <submittedName>
        <fullName evidence="3">Glycosyltransferase</fullName>
    </submittedName>
</protein>
<dbReference type="AlphaFoldDB" id="A0A346NP87"/>
<dbReference type="GO" id="GO:1901135">
    <property type="term" value="P:carbohydrate derivative metabolic process"/>
    <property type="evidence" value="ECO:0007669"/>
    <property type="project" value="UniProtKB-ARBA"/>
</dbReference>